<proteinExistence type="predicted"/>
<accession>A0A2L0H404</accession>
<sequence length="90" mass="9858">MSVTVYAYEVEPGTSVTTGFSSSLEAVIEELREVRAEIALEDGYQIGSSSVYAFDLFRPDLDQLLSVLSGDSELPKQILRNKRLVETVAG</sequence>
<dbReference type="EMBL" id="CP024307">
    <property type="protein sequence ID" value="AUX76215.1"/>
    <property type="molecule type" value="Genomic_DNA"/>
</dbReference>
<evidence type="ECO:0000313" key="2">
    <source>
        <dbReference type="Proteomes" id="UP000239340"/>
    </source>
</evidence>
<dbReference type="RefSeq" id="WP_104839088.1">
    <property type="nucleotide sequence ID" value="NZ_CP024307.1"/>
</dbReference>
<gene>
    <name evidence="1" type="ORF">NXT3_CH01640</name>
</gene>
<organism evidence="1 2">
    <name type="scientific">Rhizobium fredii</name>
    <name type="common">Sinorhizobium fredii</name>
    <dbReference type="NCBI Taxonomy" id="380"/>
    <lineage>
        <taxon>Bacteria</taxon>
        <taxon>Pseudomonadati</taxon>
        <taxon>Pseudomonadota</taxon>
        <taxon>Alphaproteobacteria</taxon>
        <taxon>Hyphomicrobiales</taxon>
        <taxon>Rhizobiaceae</taxon>
        <taxon>Sinorhizobium/Ensifer group</taxon>
        <taxon>Sinorhizobium</taxon>
    </lineage>
</organism>
<evidence type="ECO:0000313" key="1">
    <source>
        <dbReference type="EMBL" id="AUX76215.1"/>
    </source>
</evidence>
<name>A0A2L0H404_RHIFR</name>
<dbReference type="Proteomes" id="UP000239340">
    <property type="component" value="Chromosome"/>
</dbReference>
<protein>
    <submittedName>
        <fullName evidence="1">Uncharacterized protein</fullName>
    </submittedName>
</protein>
<dbReference type="AlphaFoldDB" id="A0A2L0H404"/>
<reference evidence="1 2" key="1">
    <citation type="submission" date="2017-10" db="EMBL/GenBank/DDBJ databases">
        <title>Analysis of the genome sequences of Rhizobium populations associated to common bean (phaseolus vulgaris).</title>
        <authorList>
            <person name="Bustos P."/>
            <person name="Santamaria R.I."/>
            <person name="Miranda-Sanchez F."/>
            <person name="Perez-Carrascal O."/>
            <person name="Juarez S."/>
            <person name="Lozano L."/>
            <person name="Martinez-Flores I."/>
            <person name="Vinuesa P."/>
            <person name="Martinez-Romero E."/>
            <person name="Cevallos M.A."/>
            <person name="Romero D."/>
            <person name="Davila G."/>
            <person name="Gonzalez V."/>
        </authorList>
    </citation>
    <scope>NUCLEOTIDE SEQUENCE [LARGE SCALE GENOMIC DNA]</scope>
    <source>
        <strain evidence="1 2">NXT3</strain>
    </source>
</reference>